<dbReference type="Proteomes" id="UP001063350">
    <property type="component" value="Chromosome"/>
</dbReference>
<dbReference type="EMBL" id="AP024233">
    <property type="protein sequence ID" value="BCO10850.1"/>
    <property type="molecule type" value="Genomic_DNA"/>
</dbReference>
<dbReference type="Pfam" id="PF03692">
    <property type="entry name" value="CxxCxxCC"/>
    <property type="match status" value="1"/>
</dbReference>
<reference evidence="1" key="1">
    <citation type="submission" date="2020-12" db="EMBL/GenBank/DDBJ databases">
        <title>Desulfobium dissulfuricans gen. nov., sp. nov., a novel mesophilic, sulfate-reducing bacterium isolated from a deep-sea hydrothermal vent.</title>
        <authorList>
            <person name="Hashimoto Y."/>
            <person name="Tame A."/>
            <person name="Sawayama S."/>
            <person name="Miyazaki J."/>
            <person name="Takai K."/>
            <person name="Nakagawa S."/>
        </authorList>
    </citation>
    <scope>NUCLEOTIDE SEQUENCE</scope>
    <source>
        <strain evidence="1">GF1</strain>
    </source>
</reference>
<accession>A0A915UBL8</accession>
<dbReference type="KEGG" id="ddu:GF1_32260"/>
<organism evidence="1 2">
    <name type="scientific">Desulfolithobacter dissulfuricans</name>
    <dbReference type="NCBI Taxonomy" id="2795293"/>
    <lineage>
        <taxon>Bacteria</taxon>
        <taxon>Pseudomonadati</taxon>
        <taxon>Thermodesulfobacteriota</taxon>
        <taxon>Desulfobulbia</taxon>
        <taxon>Desulfobulbales</taxon>
        <taxon>Desulfobulbaceae</taxon>
        <taxon>Desulfolithobacter</taxon>
    </lineage>
</organism>
<dbReference type="RefSeq" id="WP_267927560.1">
    <property type="nucleotide sequence ID" value="NZ_AP024233.1"/>
</dbReference>
<keyword evidence="2" id="KW-1185">Reference proteome</keyword>
<dbReference type="InterPro" id="IPR005358">
    <property type="entry name" value="Puta_zinc/iron-chelating_dom"/>
</dbReference>
<proteinExistence type="predicted"/>
<evidence type="ECO:0000313" key="2">
    <source>
        <dbReference type="Proteomes" id="UP001063350"/>
    </source>
</evidence>
<dbReference type="PANTHER" id="PTHR35866">
    <property type="entry name" value="PUTATIVE-RELATED"/>
    <property type="match status" value="1"/>
</dbReference>
<name>A0A915UBL8_9BACT</name>
<dbReference type="PANTHER" id="PTHR35866:SF1">
    <property type="entry name" value="YKGJ FAMILY CYSTEINE CLUSTER PROTEIN"/>
    <property type="match status" value="1"/>
</dbReference>
<evidence type="ECO:0000313" key="1">
    <source>
        <dbReference type="EMBL" id="BCO10850.1"/>
    </source>
</evidence>
<sequence>MNPESGSPQTGCLRCGSCCEQGGPALHTEDLALLESGSLHPEQLVTVRRGELALPPLGTRPEPVQAEFLKIQGRDGSWCCCFFDRKNSGCTVYDHRPLACRVLECWEPGPLLEIAGRDLLDRFACIAADDPLLTLVRFHESQCPCPDLSCLSDLLQDPASREARLHALSRQVQLDLMLRDRAVREHGLSVALELFYFGRPLFQLLRPLGILARESGQGIVLHYEGP</sequence>
<gene>
    <name evidence="1" type="ORF">GF1_32260</name>
</gene>
<dbReference type="AlphaFoldDB" id="A0A915UBL8"/>
<protein>
    <submittedName>
        <fullName evidence="1">Zinc/iron-chelating domain-containing protein</fullName>
    </submittedName>
</protein>